<evidence type="ECO:0000256" key="6">
    <source>
        <dbReference type="ARBA" id="ARBA00022801"/>
    </source>
</evidence>
<evidence type="ECO:0000256" key="2">
    <source>
        <dbReference type="ARBA" id="ARBA00005184"/>
    </source>
</evidence>
<feature type="transmembrane region" description="Helical" evidence="11">
    <location>
        <begin position="12"/>
        <end position="30"/>
    </location>
</feature>
<keyword evidence="5" id="KW-0134">Cell wall</keyword>
<evidence type="ECO:0000256" key="10">
    <source>
        <dbReference type="RuleBase" id="RU000589"/>
    </source>
</evidence>
<evidence type="ECO:0000256" key="9">
    <source>
        <dbReference type="PROSITE-ProRule" id="PRU10040"/>
    </source>
</evidence>
<dbReference type="eggNOG" id="ENOG502R3C8">
    <property type="taxonomic scope" value="Eukaryota"/>
</dbReference>
<dbReference type="Proteomes" id="UP001652600">
    <property type="component" value="Chromosome 5"/>
</dbReference>
<comment type="pathway">
    <text evidence="2 10">Glycan metabolism; pectin degradation; 2-dehydro-3-deoxy-D-gluconate from pectin: step 1/5.</text>
</comment>
<dbReference type="GO" id="GO:0042545">
    <property type="term" value="P:cell wall modification"/>
    <property type="evidence" value="ECO:0007669"/>
    <property type="project" value="UniProtKB-UniRule"/>
</dbReference>
<dbReference type="InterPro" id="IPR000070">
    <property type="entry name" value="Pectinesterase_cat"/>
</dbReference>
<keyword evidence="11" id="KW-0812">Transmembrane</keyword>
<dbReference type="UniPathway" id="UPA00545">
    <property type="reaction ID" value="UER00823"/>
</dbReference>
<reference evidence="14" key="1">
    <citation type="submission" date="2025-08" db="UniProtKB">
        <authorList>
            <consortium name="RefSeq"/>
        </authorList>
    </citation>
    <scope>IDENTIFICATION</scope>
    <source>
        <tissue evidence="14">Stem</tissue>
    </source>
</reference>
<keyword evidence="7 10" id="KW-0063">Aspartyl esterase</keyword>
<dbReference type="Pfam" id="PF01095">
    <property type="entry name" value="Pectinesterase"/>
    <property type="match status" value="1"/>
</dbReference>
<dbReference type="Gramene" id="MELO3C031057.2.1">
    <property type="protein sequence ID" value="MELO3C031057.2.1"/>
    <property type="gene ID" value="MELO3C031057.2"/>
</dbReference>
<keyword evidence="6 10" id="KW-0378">Hydrolase</keyword>
<dbReference type="PANTHER" id="PTHR31321:SF87">
    <property type="entry name" value="PECTINESTERASE 63-RELATED"/>
    <property type="match status" value="1"/>
</dbReference>
<accession>A0A1S3BMG4</accession>
<name>A0A1S3BMG4_CUCME</name>
<dbReference type="GeneID" id="103491453"/>
<evidence type="ECO:0000256" key="1">
    <source>
        <dbReference type="ARBA" id="ARBA00004191"/>
    </source>
</evidence>
<dbReference type="Gene3D" id="2.160.20.10">
    <property type="entry name" value="Single-stranded right-handed beta-helix, Pectin lyase-like"/>
    <property type="match status" value="1"/>
</dbReference>
<evidence type="ECO:0000256" key="3">
    <source>
        <dbReference type="ARBA" id="ARBA00008891"/>
    </source>
</evidence>
<evidence type="ECO:0000256" key="8">
    <source>
        <dbReference type="ARBA" id="ARBA00047928"/>
    </source>
</evidence>
<dbReference type="InterPro" id="IPR011050">
    <property type="entry name" value="Pectin_lyase_fold/virulence"/>
</dbReference>
<gene>
    <name evidence="14" type="primary">LOC103491453</name>
</gene>
<keyword evidence="13" id="KW-1185">Reference proteome</keyword>
<keyword evidence="11" id="KW-1133">Transmembrane helix</keyword>
<comment type="catalytic activity">
    <reaction evidence="8 10">
        <text>[(1-&gt;4)-alpha-D-galacturonosyl methyl ester](n) + n H2O = [(1-&gt;4)-alpha-D-galacturonosyl](n) + n methanol + n H(+)</text>
        <dbReference type="Rhea" id="RHEA:22380"/>
        <dbReference type="Rhea" id="RHEA-COMP:14570"/>
        <dbReference type="Rhea" id="RHEA-COMP:14573"/>
        <dbReference type="ChEBI" id="CHEBI:15377"/>
        <dbReference type="ChEBI" id="CHEBI:15378"/>
        <dbReference type="ChEBI" id="CHEBI:17790"/>
        <dbReference type="ChEBI" id="CHEBI:140522"/>
        <dbReference type="ChEBI" id="CHEBI:140523"/>
        <dbReference type="EC" id="3.1.1.11"/>
    </reaction>
</comment>
<keyword evidence="5" id="KW-0964">Secreted</keyword>
<dbReference type="SUPFAM" id="SSF51126">
    <property type="entry name" value="Pectin lyase-like"/>
    <property type="match status" value="1"/>
</dbReference>
<dbReference type="GO" id="GO:0030599">
    <property type="term" value="F:pectinesterase activity"/>
    <property type="evidence" value="ECO:0007669"/>
    <property type="project" value="UniProtKB-UniRule"/>
</dbReference>
<dbReference type="InterPro" id="IPR012334">
    <property type="entry name" value="Pectin_lyas_fold"/>
</dbReference>
<feature type="active site" evidence="9">
    <location>
        <position position="222"/>
    </location>
</feature>
<dbReference type="PROSITE" id="PS00503">
    <property type="entry name" value="PECTINESTERASE_2"/>
    <property type="match status" value="1"/>
</dbReference>
<dbReference type="GO" id="GO:0045490">
    <property type="term" value="P:pectin catabolic process"/>
    <property type="evidence" value="ECO:0007669"/>
    <property type="project" value="UniProtKB-UniRule"/>
</dbReference>
<dbReference type="InterPro" id="IPR033131">
    <property type="entry name" value="Pectinesterase_Asp_AS"/>
</dbReference>
<dbReference type="EC" id="3.1.1.11" evidence="4 10"/>
<evidence type="ECO:0000256" key="5">
    <source>
        <dbReference type="ARBA" id="ARBA00022512"/>
    </source>
</evidence>
<sequence>MKYCINALQLTRWIMFLEAFAAILAASPLIPTEKSQLDEWYWENVKAFGNRNKAKLDPELVVAEESATVIKVRGDGSGDFKTIAEAIESVPIGNTKRIVIWIGGGVYKEKLKIDRNKPFVTLYGSPNNMPNLTFDGDASKYGTVYSATLIVEADYFTAANLVIENSSPRPDGVRKGAQALAARIRGNKAAIYNCKFIGFQDTLCDDDGLHLYKDCFIQGTVDFIFGKGTSLYLNTQLDVVGNGGLGVIAAHSRDQESDGSGYSFVHCSITGTGGRNTYLGRAWRPRSRVVFAYTTMADIIHLEGWNDMNHFGYDKTVLFGEYKCWGPGSKSSERVKYSKQLSYEEVEPFVSLGYVQSEKWLLPPPNPEI</sequence>
<dbReference type="KEGG" id="cmo:103491453"/>
<keyword evidence="11" id="KW-0472">Membrane</keyword>
<comment type="similarity">
    <text evidence="3">Belongs to the pectinesterase family.</text>
</comment>
<evidence type="ECO:0000256" key="11">
    <source>
        <dbReference type="SAM" id="Phobius"/>
    </source>
</evidence>
<protein>
    <recommendedName>
        <fullName evidence="4 10">Pectinesterase</fullName>
        <ecNumber evidence="4 10">3.1.1.11</ecNumber>
    </recommendedName>
</protein>
<feature type="domain" description="Pectinesterase catalytic" evidence="12">
    <location>
        <begin position="71"/>
        <end position="356"/>
    </location>
</feature>
<evidence type="ECO:0000313" key="13">
    <source>
        <dbReference type="Proteomes" id="UP001652600"/>
    </source>
</evidence>
<dbReference type="RefSeq" id="XP_008449623.2">
    <property type="nucleotide sequence ID" value="XM_008451401.3"/>
</dbReference>
<proteinExistence type="inferred from homology"/>
<dbReference type="AlphaFoldDB" id="A0A1S3BMG4"/>
<evidence type="ECO:0000313" key="14">
    <source>
        <dbReference type="RefSeq" id="XP_008449623.2"/>
    </source>
</evidence>
<comment type="subcellular location">
    <subcellularLocation>
        <location evidence="1">Secreted</location>
        <location evidence="1">Cell wall</location>
    </subcellularLocation>
</comment>
<dbReference type="PANTHER" id="PTHR31321">
    <property type="entry name" value="ACYL-COA THIOESTER HYDROLASE YBHC-RELATED"/>
    <property type="match status" value="1"/>
</dbReference>
<dbReference type="InParanoid" id="A0A1S3BMG4"/>
<organism evidence="13 14">
    <name type="scientific">Cucumis melo</name>
    <name type="common">Muskmelon</name>
    <dbReference type="NCBI Taxonomy" id="3656"/>
    <lineage>
        <taxon>Eukaryota</taxon>
        <taxon>Viridiplantae</taxon>
        <taxon>Streptophyta</taxon>
        <taxon>Embryophyta</taxon>
        <taxon>Tracheophyta</taxon>
        <taxon>Spermatophyta</taxon>
        <taxon>Magnoliopsida</taxon>
        <taxon>eudicotyledons</taxon>
        <taxon>Gunneridae</taxon>
        <taxon>Pentapetalae</taxon>
        <taxon>rosids</taxon>
        <taxon>fabids</taxon>
        <taxon>Cucurbitales</taxon>
        <taxon>Cucurbitaceae</taxon>
        <taxon>Benincaseae</taxon>
        <taxon>Cucumis</taxon>
    </lineage>
</organism>
<evidence type="ECO:0000256" key="7">
    <source>
        <dbReference type="ARBA" id="ARBA00023085"/>
    </source>
</evidence>
<evidence type="ECO:0000256" key="4">
    <source>
        <dbReference type="ARBA" id="ARBA00013229"/>
    </source>
</evidence>
<evidence type="ECO:0000259" key="12">
    <source>
        <dbReference type="Pfam" id="PF01095"/>
    </source>
</evidence>